<reference evidence="4 5" key="1">
    <citation type="submission" date="2020-06" db="EMBL/GenBank/DDBJ databases">
        <authorList>
            <person name="Li R."/>
            <person name="Bekaert M."/>
        </authorList>
    </citation>
    <scope>NUCLEOTIDE SEQUENCE [LARGE SCALE GENOMIC DNA]</scope>
    <source>
        <strain evidence="5">wild</strain>
    </source>
</reference>
<feature type="coiled-coil region" evidence="1">
    <location>
        <begin position="20"/>
        <end position="54"/>
    </location>
</feature>
<feature type="domain" description="TIR" evidence="3">
    <location>
        <begin position="120"/>
        <end position="272"/>
    </location>
</feature>
<dbReference type="Gene3D" id="3.40.50.10140">
    <property type="entry name" value="Toll/interleukin-1 receptor homology (TIR) domain"/>
    <property type="match status" value="1"/>
</dbReference>
<keyword evidence="5" id="KW-1185">Reference proteome</keyword>
<dbReference type="AlphaFoldDB" id="A0A6J8DRP9"/>
<dbReference type="EMBL" id="CACVKT020007808">
    <property type="protein sequence ID" value="CAC5410789.1"/>
    <property type="molecule type" value="Genomic_DNA"/>
</dbReference>
<evidence type="ECO:0000313" key="5">
    <source>
        <dbReference type="Proteomes" id="UP000507470"/>
    </source>
</evidence>
<evidence type="ECO:0000313" key="4">
    <source>
        <dbReference type="EMBL" id="CAC5410789.1"/>
    </source>
</evidence>
<feature type="compositionally biased region" description="Polar residues" evidence="2">
    <location>
        <begin position="326"/>
        <end position="353"/>
    </location>
</feature>
<proteinExistence type="predicted"/>
<protein>
    <recommendedName>
        <fullName evidence="3">TIR domain-containing protein</fullName>
    </recommendedName>
</protein>
<organism evidence="4 5">
    <name type="scientific">Mytilus coruscus</name>
    <name type="common">Sea mussel</name>
    <dbReference type="NCBI Taxonomy" id="42192"/>
    <lineage>
        <taxon>Eukaryota</taxon>
        <taxon>Metazoa</taxon>
        <taxon>Spiralia</taxon>
        <taxon>Lophotrochozoa</taxon>
        <taxon>Mollusca</taxon>
        <taxon>Bivalvia</taxon>
        <taxon>Autobranchia</taxon>
        <taxon>Pteriomorphia</taxon>
        <taxon>Mytilida</taxon>
        <taxon>Mytiloidea</taxon>
        <taxon>Mytilidae</taxon>
        <taxon>Mytilinae</taxon>
        <taxon>Mytilus</taxon>
    </lineage>
</organism>
<dbReference type="OrthoDB" id="6156515at2759"/>
<gene>
    <name evidence="4" type="ORF">MCOR_43951</name>
</gene>
<dbReference type="SUPFAM" id="SSF52200">
    <property type="entry name" value="Toll/Interleukin receptor TIR domain"/>
    <property type="match status" value="1"/>
</dbReference>
<accession>A0A6J8DRP9</accession>
<sequence>MWSERFDNVCRENSSLTSVLEEKNKALQKVTAQNKGLRRERVELLARLDVKERERYMKTCSRSSDDHYSNYTPAEIEFLLLFGDSKSVHHVKMFLDTCQLLKFRILYLYKIMADAMERGYSYDAMFLYNKPKLTSNRYQNPDHVLSFNVVKFAVDKMATWGFDNSYYHERNATPGSYIFDEFFETVEASRFIVVLCTKGFLTDSWGKYTSHAAFAKLLDKNDSKRFIALHIGLKDQQIPAAFNTMIGLSFSANWQNENEEWEKFKNILVKVKQPVHDTGVDVVPLIQAISGSQNPTNRGNHQHPQTGHVGIQAISGIEIDGEPNEPSETNSKLQSVNQNTTNRSDNGNPLNQQSGGGNQHNLDEMQSNDSSVIYQRNSTNGLDSNKSATVSITTNTATKSTTTASQNTENNQSTTKTGVGLTSSVATPPNTVVSTIGNSMEENIILTQKAQAVASTSTTMKTSGTTAQAVASTSTTMQTSASREPPDGAATLTNSQNSSDTNSKNVVGRDNDDEDYIFSSLNRNDVIPDNSDQSISNSTENQLSTDSLIKKSHFCPLPPEQLVRPKDERLNSHHDSGYAPSMDLHVVVSDHQETNGFNTSSIGTNRPNANSGALLTNNRYGYKSINESAINSRGN</sequence>
<feature type="region of interest" description="Disordered" evidence="2">
    <location>
        <begin position="397"/>
        <end position="426"/>
    </location>
</feature>
<feature type="compositionally biased region" description="Polar residues" evidence="2">
    <location>
        <begin position="409"/>
        <end position="426"/>
    </location>
</feature>
<evidence type="ECO:0000259" key="3">
    <source>
        <dbReference type="PROSITE" id="PS50104"/>
    </source>
</evidence>
<feature type="region of interest" description="Disordered" evidence="2">
    <location>
        <begin position="319"/>
        <end position="364"/>
    </location>
</feature>
<feature type="compositionally biased region" description="Polar residues" evidence="2">
    <location>
        <begin position="530"/>
        <end position="544"/>
    </location>
</feature>
<evidence type="ECO:0000256" key="2">
    <source>
        <dbReference type="SAM" id="MobiDB-lite"/>
    </source>
</evidence>
<dbReference type="InterPro" id="IPR035897">
    <property type="entry name" value="Toll_tir_struct_dom_sf"/>
</dbReference>
<name>A0A6J8DRP9_MYTCO</name>
<dbReference type="Proteomes" id="UP000507470">
    <property type="component" value="Unassembled WGS sequence"/>
</dbReference>
<feature type="compositionally biased region" description="Low complexity" evidence="2">
    <location>
        <begin position="457"/>
        <end position="482"/>
    </location>
</feature>
<dbReference type="PROSITE" id="PS50104">
    <property type="entry name" value="TIR"/>
    <property type="match status" value="1"/>
</dbReference>
<feature type="region of interest" description="Disordered" evidence="2">
    <location>
        <begin position="457"/>
        <end position="544"/>
    </location>
</feature>
<feature type="compositionally biased region" description="Low complexity" evidence="2">
    <location>
        <begin position="397"/>
        <end position="408"/>
    </location>
</feature>
<feature type="compositionally biased region" description="Polar residues" evidence="2">
    <location>
        <begin position="491"/>
        <end position="505"/>
    </location>
</feature>
<dbReference type="InterPro" id="IPR000157">
    <property type="entry name" value="TIR_dom"/>
</dbReference>
<dbReference type="GO" id="GO:0007165">
    <property type="term" value="P:signal transduction"/>
    <property type="evidence" value="ECO:0007669"/>
    <property type="project" value="InterPro"/>
</dbReference>
<keyword evidence="1" id="KW-0175">Coiled coil</keyword>
<evidence type="ECO:0000256" key="1">
    <source>
        <dbReference type="SAM" id="Coils"/>
    </source>
</evidence>